<comment type="caution">
    <text evidence="2">The sequence shown here is derived from an EMBL/GenBank/DDBJ whole genome shotgun (WGS) entry which is preliminary data.</text>
</comment>
<evidence type="ECO:0000313" key="2">
    <source>
        <dbReference type="EMBL" id="KAK2081047.1"/>
    </source>
</evidence>
<accession>A0ABQ9T8H6</accession>
<gene>
    <name evidence="2" type="ORF">P7K49_040162</name>
</gene>
<proteinExistence type="predicted"/>
<dbReference type="EMBL" id="JASSZA010000411">
    <property type="protein sequence ID" value="KAK2081047.1"/>
    <property type="molecule type" value="Genomic_DNA"/>
</dbReference>
<keyword evidence="3" id="KW-1185">Reference proteome</keyword>
<dbReference type="Proteomes" id="UP001266305">
    <property type="component" value="Unassembled WGS sequence"/>
</dbReference>
<organism evidence="2 3">
    <name type="scientific">Saguinus oedipus</name>
    <name type="common">Cotton-top tamarin</name>
    <name type="synonym">Oedipomidas oedipus</name>
    <dbReference type="NCBI Taxonomy" id="9490"/>
    <lineage>
        <taxon>Eukaryota</taxon>
        <taxon>Metazoa</taxon>
        <taxon>Chordata</taxon>
        <taxon>Craniata</taxon>
        <taxon>Vertebrata</taxon>
        <taxon>Euteleostomi</taxon>
        <taxon>Mammalia</taxon>
        <taxon>Eutheria</taxon>
        <taxon>Euarchontoglires</taxon>
        <taxon>Primates</taxon>
        <taxon>Haplorrhini</taxon>
        <taxon>Platyrrhini</taxon>
        <taxon>Cebidae</taxon>
        <taxon>Callitrichinae</taxon>
        <taxon>Saguinus</taxon>
    </lineage>
</organism>
<reference evidence="2 3" key="1">
    <citation type="submission" date="2023-05" db="EMBL/GenBank/DDBJ databases">
        <title>B98-5 Cell Line De Novo Hybrid Assembly: An Optical Mapping Approach.</title>
        <authorList>
            <person name="Kananen K."/>
            <person name="Auerbach J.A."/>
            <person name="Kautto E."/>
            <person name="Blachly J.S."/>
        </authorList>
    </citation>
    <scope>NUCLEOTIDE SEQUENCE [LARGE SCALE GENOMIC DNA]</scope>
    <source>
        <strain evidence="2">B95-8</strain>
        <tissue evidence="2">Cell line</tissue>
    </source>
</reference>
<evidence type="ECO:0000256" key="1">
    <source>
        <dbReference type="SAM" id="MobiDB-lite"/>
    </source>
</evidence>
<feature type="compositionally biased region" description="Basic and acidic residues" evidence="1">
    <location>
        <begin position="64"/>
        <end position="74"/>
    </location>
</feature>
<evidence type="ECO:0000313" key="3">
    <source>
        <dbReference type="Proteomes" id="UP001266305"/>
    </source>
</evidence>
<protein>
    <submittedName>
        <fullName evidence="2">Uncharacterized protein</fullName>
    </submittedName>
</protein>
<feature type="region of interest" description="Disordered" evidence="1">
    <location>
        <begin position="1"/>
        <end position="101"/>
    </location>
</feature>
<sequence length="101" mass="10892">MPSSPSAQQQRHRMASQPIARLRREASVLHAPSAVPSPAPVRNHSQRHQRPPPFPDFHPVPNHRTKEGALKESLPDSPPASQGHMPAVGSTGGLGATISWH</sequence>
<name>A0ABQ9T8H6_SAGOE</name>